<evidence type="ECO:0000256" key="5">
    <source>
        <dbReference type="ARBA" id="ARBA00022833"/>
    </source>
</evidence>
<dbReference type="Proteomes" id="UP000323011">
    <property type="component" value="Unassembled WGS sequence"/>
</dbReference>
<dbReference type="InterPro" id="IPR001279">
    <property type="entry name" value="Metallo-B-lactamas"/>
</dbReference>
<evidence type="ECO:0000256" key="4">
    <source>
        <dbReference type="ARBA" id="ARBA00022801"/>
    </source>
</evidence>
<protein>
    <recommendedName>
        <fullName evidence="6">Metallo-beta-lactamase domain-containing protein</fullName>
    </recommendedName>
</protein>
<dbReference type="SMART" id="SM00849">
    <property type="entry name" value="Lactamase_B"/>
    <property type="match status" value="1"/>
</dbReference>
<dbReference type="GO" id="GO:0004416">
    <property type="term" value="F:hydroxyacylglutathione hydrolase activity"/>
    <property type="evidence" value="ECO:0007669"/>
    <property type="project" value="InterPro"/>
</dbReference>
<dbReference type="InterPro" id="IPR036866">
    <property type="entry name" value="RibonucZ/Hydroxyglut_hydro"/>
</dbReference>
<gene>
    <name evidence="9" type="ORF">FNF28_03353</name>
    <name evidence="7" type="ORF">FNF29_07503</name>
    <name evidence="8" type="ORF">FNF31_06848</name>
</gene>
<dbReference type="SUPFAM" id="SSF56281">
    <property type="entry name" value="Metallo-hydrolase/oxidoreductase"/>
    <property type="match status" value="1"/>
</dbReference>
<dbReference type="PANTHER" id="PTHR11935:SF7">
    <property type="entry name" value="HYDROXYACYLGLUTATHIONE HYDROLASE 2, CHLOROPLASTIC-RELATED"/>
    <property type="match status" value="1"/>
</dbReference>
<dbReference type="Gene3D" id="3.60.15.10">
    <property type="entry name" value="Ribonuclease Z/Hydroxyacylglutathione hydrolase-like"/>
    <property type="match status" value="1"/>
</dbReference>
<dbReference type="Pfam" id="PF16123">
    <property type="entry name" value="HAGH_C"/>
    <property type="match status" value="1"/>
</dbReference>
<organism evidence="9 11">
    <name type="scientific">Cafeteria roenbergensis</name>
    <name type="common">Marine flagellate</name>
    <dbReference type="NCBI Taxonomy" id="33653"/>
    <lineage>
        <taxon>Eukaryota</taxon>
        <taxon>Sar</taxon>
        <taxon>Stramenopiles</taxon>
        <taxon>Bigyra</taxon>
        <taxon>Opalozoa</taxon>
        <taxon>Bicosoecida</taxon>
        <taxon>Cafeteriaceae</taxon>
        <taxon>Cafeteria</taxon>
    </lineage>
</organism>
<dbReference type="GO" id="GO:0019243">
    <property type="term" value="P:methylglyoxal catabolic process to D-lactate via S-lactoyl-glutathione"/>
    <property type="evidence" value="ECO:0007669"/>
    <property type="project" value="InterPro"/>
</dbReference>
<dbReference type="InterPro" id="IPR035680">
    <property type="entry name" value="Clx_II_MBL"/>
</dbReference>
<evidence type="ECO:0000256" key="2">
    <source>
        <dbReference type="ARBA" id="ARBA00006759"/>
    </source>
</evidence>
<dbReference type="OMA" id="CVWPGMR"/>
<keyword evidence="10" id="KW-1185">Reference proteome</keyword>
<dbReference type="Proteomes" id="UP000324907">
    <property type="component" value="Unassembled WGS sequence"/>
</dbReference>
<evidence type="ECO:0000313" key="8">
    <source>
        <dbReference type="EMBL" id="KAA0151312.1"/>
    </source>
</evidence>
<dbReference type="NCBIfam" id="TIGR03413">
    <property type="entry name" value="GSH_gloB"/>
    <property type="match status" value="1"/>
</dbReference>
<dbReference type="PANTHER" id="PTHR11935">
    <property type="entry name" value="BETA LACTAMASE DOMAIN"/>
    <property type="match status" value="1"/>
</dbReference>
<comment type="similarity">
    <text evidence="2">Belongs to the metallo-beta-lactamase superfamily. Glyoxalase II family.</text>
</comment>
<proteinExistence type="inferred from homology"/>
<evidence type="ECO:0000313" key="7">
    <source>
        <dbReference type="EMBL" id="KAA0147242.1"/>
    </source>
</evidence>
<dbReference type="InterPro" id="IPR032282">
    <property type="entry name" value="HAGH_C"/>
</dbReference>
<dbReference type="EMBL" id="VLTN01000070">
    <property type="protein sequence ID" value="KAA0147242.1"/>
    <property type="molecule type" value="Genomic_DNA"/>
</dbReference>
<dbReference type="PIRSF" id="PIRSF005457">
    <property type="entry name" value="Glx"/>
    <property type="match status" value="1"/>
</dbReference>
<evidence type="ECO:0000313" key="10">
    <source>
        <dbReference type="Proteomes" id="UP000323011"/>
    </source>
</evidence>
<dbReference type="CDD" id="cd07723">
    <property type="entry name" value="hydroxyacylglutathione_hydrolase_MBL-fold"/>
    <property type="match status" value="1"/>
</dbReference>
<feature type="domain" description="Metallo-beta-lactamase" evidence="6">
    <location>
        <begin position="7"/>
        <end position="190"/>
    </location>
</feature>
<evidence type="ECO:0000313" key="11">
    <source>
        <dbReference type="Proteomes" id="UP000324907"/>
    </source>
</evidence>
<evidence type="ECO:0000259" key="6">
    <source>
        <dbReference type="SMART" id="SM00849"/>
    </source>
</evidence>
<dbReference type="EMBL" id="VLTM01000115">
    <property type="protein sequence ID" value="KAA0151312.1"/>
    <property type="molecule type" value="Genomic_DNA"/>
</dbReference>
<dbReference type="InterPro" id="IPR017782">
    <property type="entry name" value="Hydroxyacylglutathione_Hdrlase"/>
</dbReference>
<keyword evidence="4" id="KW-0378">Hydrolase</keyword>
<dbReference type="Pfam" id="PF00753">
    <property type="entry name" value="Lactamase_B"/>
    <property type="match status" value="1"/>
</dbReference>
<reference evidence="10 11" key="1">
    <citation type="submission" date="2019-07" db="EMBL/GenBank/DDBJ databases">
        <title>Genomes of Cafeteria roenbergensis.</title>
        <authorList>
            <person name="Fischer M.G."/>
            <person name="Hackl T."/>
            <person name="Roman M."/>
        </authorList>
    </citation>
    <scope>NUCLEOTIDE SEQUENCE [LARGE SCALE GENOMIC DNA]</scope>
    <source>
        <strain evidence="7 10">BVI</strain>
        <strain evidence="8 12">Cflag</strain>
        <strain evidence="9 11">RCC970-E3</strain>
    </source>
</reference>
<dbReference type="AlphaFoldDB" id="A0A5A8DMK9"/>
<dbReference type="GO" id="GO:0046872">
    <property type="term" value="F:metal ion binding"/>
    <property type="evidence" value="ECO:0007669"/>
    <property type="project" value="UniProtKB-KW"/>
</dbReference>
<name>A0A5A8DMK9_CAFRO</name>
<dbReference type="EMBL" id="VLTL01000044">
    <property type="protein sequence ID" value="KAA0165847.1"/>
    <property type="molecule type" value="Genomic_DNA"/>
</dbReference>
<keyword evidence="3" id="KW-0479">Metal-binding</keyword>
<keyword evidence="5" id="KW-0862">Zinc</keyword>
<evidence type="ECO:0000313" key="12">
    <source>
        <dbReference type="Proteomes" id="UP000325113"/>
    </source>
</evidence>
<evidence type="ECO:0000256" key="3">
    <source>
        <dbReference type="ARBA" id="ARBA00022723"/>
    </source>
</evidence>
<sequence length="285" mass="30148">MVPIFDDNYSYIVTDTVAQVSALVDPADPGPVLDAWSTLAQAEQAFELTAIWTTHHHQDHSGGNERIAQQFPGIEVMGPAAEVIPGRTRSLEGGDEFDHGALRVRVMASRGHTSGGISYLVGGPGTPSTLPAAAAVGAGAEDAEAAALFCGDTLFVGGCGRLFEGSAEQMHASLGAMASLDPSTRVFCGHEYTLANLKFASMMDPANEHLARKLDEVMLLRQKSAFSVPSTLRSELMTNPFLRCDDPVVARTVASLAGASLVTEVDVDDEVAVFAALRQLKDKFS</sequence>
<comment type="caution">
    <text evidence="9">The sequence shown here is derived from an EMBL/GenBank/DDBJ whole genome shotgun (WGS) entry which is preliminary data.</text>
</comment>
<comment type="cofactor">
    <cofactor evidence="1">
        <name>Zn(2+)</name>
        <dbReference type="ChEBI" id="CHEBI:29105"/>
    </cofactor>
</comment>
<dbReference type="Proteomes" id="UP000325113">
    <property type="component" value="Unassembled WGS sequence"/>
</dbReference>
<accession>A0A5A8DMK9</accession>
<evidence type="ECO:0000313" key="9">
    <source>
        <dbReference type="EMBL" id="KAA0165847.1"/>
    </source>
</evidence>
<dbReference type="HAMAP" id="MF_01374">
    <property type="entry name" value="Glyoxalase_2"/>
    <property type="match status" value="1"/>
</dbReference>
<evidence type="ECO:0000256" key="1">
    <source>
        <dbReference type="ARBA" id="ARBA00001947"/>
    </source>
</evidence>